<comment type="subcellular location">
    <subcellularLocation>
        <location evidence="1">Cell membrane</location>
        <topology evidence="1">Multi-pass membrane protein</topology>
    </subcellularLocation>
</comment>
<feature type="transmembrane region" description="Helical" evidence="9">
    <location>
        <begin position="297"/>
        <end position="323"/>
    </location>
</feature>
<dbReference type="Pfam" id="PF02653">
    <property type="entry name" value="BPD_transp_2"/>
    <property type="match status" value="1"/>
</dbReference>
<keyword evidence="4 9" id="KW-0812">Transmembrane</keyword>
<dbReference type="PANTHER" id="PTHR11795">
    <property type="entry name" value="BRANCHED-CHAIN AMINO ACID TRANSPORT SYSTEM PERMEASE PROTEIN LIVH"/>
    <property type="match status" value="1"/>
</dbReference>
<dbReference type="CDD" id="cd06582">
    <property type="entry name" value="TM_PBP1_LivH_like"/>
    <property type="match status" value="1"/>
</dbReference>
<feature type="transmembrane region" description="Helical" evidence="9">
    <location>
        <begin position="15"/>
        <end position="36"/>
    </location>
</feature>
<comment type="similarity">
    <text evidence="8">Belongs to the binding-protein-dependent transport system permease family. LivHM subfamily.</text>
</comment>
<dbReference type="EMBL" id="JH660641">
    <property type="protein sequence ID" value="EIM29627.1"/>
    <property type="molecule type" value="Genomic_DNA"/>
</dbReference>
<evidence type="ECO:0000313" key="11">
    <source>
        <dbReference type="Proteomes" id="UP000003947"/>
    </source>
</evidence>
<dbReference type="eggNOG" id="COG0559">
    <property type="taxonomic scope" value="Bacteria"/>
</dbReference>
<evidence type="ECO:0000256" key="8">
    <source>
        <dbReference type="ARBA" id="ARBA00037998"/>
    </source>
</evidence>
<evidence type="ECO:0000256" key="5">
    <source>
        <dbReference type="ARBA" id="ARBA00022970"/>
    </source>
</evidence>
<evidence type="ECO:0000256" key="6">
    <source>
        <dbReference type="ARBA" id="ARBA00022989"/>
    </source>
</evidence>
<evidence type="ECO:0000256" key="9">
    <source>
        <dbReference type="SAM" id="Phobius"/>
    </source>
</evidence>
<keyword evidence="2" id="KW-0813">Transport</keyword>
<protein>
    <submittedName>
        <fullName evidence="10">Branched-chain amino acid ABC-type transport system, permease component</fullName>
    </submittedName>
</protein>
<dbReference type="GO" id="GO:0022857">
    <property type="term" value="F:transmembrane transporter activity"/>
    <property type="evidence" value="ECO:0007669"/>
    <property type="project" value="InterPro"/>
</dbReference>
<dbReference type="GO" id="GO:0005886">
    <property type="term" value="C:plasma membrane"/>
    <property type="evidence" value="ECO:0007669"/>
    <property type="project" value="UniProtKB-SubCell"/>
</dbReference>
<keyword evidence="6 9" id="KW-1133">Transmembrane helix</keyword>
<dbReference type="Proteomes" id="UP000003947">
    <property type="component" value="Unassembled WGS sequence"/>
</dbReference>
<organism evidence="10 11">
    <name type="scientific">Microvirga lotononidis</name>
    <dbReference type="NCBI Taxonomy" id="864069"/>
    <lineage>
        <taxon>Bacteria</taxon>
        <taxon>Pseudomonadati</taxon>
        <taxon>Pseudomonadota</taxon>
        <taxon>Alphaproteobacteria</taxon>
        <taxon>Hyphomicrobiales</taxon>
        <taxon>Methylobacteriaceae</taxon>
        <taxon>Microvirga</taxon>
    </lineage>
</organism>
<name>I4Z085_9HYPH</name>
<dbReference type="PANTHER" id="PTHR11795:SF445">
    <property type="entry name" value="AMINO ACID ABC TRANSPORTER PERMEASE PROTEIN"/>
    <property type="match status" value="1"/>
</dbReference>
<evidence type="ECO:0000256" key="2">
    <source>
        <dbReference type="ARBA" id="ARBA00022448"/>
    </source>
</evidence>
<evidence type="ECO:0000256" key="4">
    <source>
        <dbReference type="ARBA" id="ARBA00022692"/>
    </source>
</evidence>
<feature type="transmembrane region" description="Helical" evidence="9">
    <location>
        <begin position="430"/>
        <end position="450"/>
    </location>
</feature>
<keyword evidence="5" id="KW-0029">Amino-acid transport</keyword>
<dbReference type="GO" id="GO:0006865">
    <property type="term" value="P:amino acid transport"/>
    <property type="evidence" value="ECO:0007669"/>
    <property type="project" value="UniProtKB-KW"/>
</dbReference>
<gene>
    <name evidence="10" type="ORF">MicloDRAFT_00021080</name>
</gene>
<keyword evidence="11" id="KW-1185">Reference proteome</keyword>
<dbReference type="InterPro" id="IPR052157">
    <property type="entry name" value="BCAA_transport_permease"/>
</dbReference>
<keyword evidence="3" id="KW-1003">Cell membrane</keyword>
<feature type="transmembrane region" description="Helical" evidence="9">
    <location>
        <begin position="390"/>
        <end position="418"/>
    </location>
</feature>
<sequence length="458" mass="47967" precursor="true">MLLNRNLDWHGLRGLFRAIVLAFTCTASIAACGLAIDADQARVCRSTLPALNPEAGITVERVQAGPVPRSLRVEYLAEYPDRPILQRFAICQFMAEGLSPNKAELEGLATEEGPLSGASLYLLKRYYLETPEGMAGDPGSRPSADALDIPKSVAYWLQQILVSLPRTAIYALLSVAYALVFGLTGRINLAFGELAAVGSAATVAGTSLLLVYGASSPILGLAAGLAAALFAGAMHSAAGGYFTIGRIAGPSTQPSLIATVGMSLFLMEYLRLVQSPVTVWLPPIWSEAWPLARAQDFLVSLTPITVITAGIGLSAALGLLWLVQATGYGRAWRAYADDAQAAALMGVDGMRLLIQTLALAGAMAGLSGMLIVAQYGGLGFAGGFQYGLKALIAAVIGGIGSIPGAMLGGFAVGLFETLWSAYLPIEVRDMALYVALVVFLIFRPGGLLGFRDPTPRAV</sequence>
<feature type="transmembrane region" description="Helical" evidence="9">
    <location>
        <begin position="218"/>
        <end position="244"/>
    </location>
</feature>
<dbReference type="STRING" id="864069.MicloDRAFT_00021080"/>
<evidence type="ECO:0000256" key="1">
    <source>
        <dbReference type="ARBA" id="ARBA00004651"/>
    </source>
</evidence>
<dbReference type="AlphaFoldDB" id="I4Z085"/>
<feature type="transmembrane region" description="Helical" evidence="9">
    <location>
        <begin position="352"/>
        <end position="378"/>
    </location>
</feature>
<keyword evidence="7 9" id="KW-0472">Membrane</keyword>
<accession>I4Z085</accession>
<proteinExistence type="inferred from homology"/>
<feature type="transmembrane region" description="Helical" evidence="9">
    <location>
        <begin position="168"/>
        <end position="187"/>
    </location>
</feature>
<dbReference type="HOGENOM" id="CLU_039929_3_1_5"/>
<dbReference type="PROSITE" id="PS51257">
    <property type="entry name" value="PROKAR_LIPOPROTEIN"/>
    <property type="match status" value="1"/>
</dbReference>
<evidence type="ECO:0000256" key="3">
    <source>
        <dbReference type="ARBA" id="ARBA00022475"/>
    </source>
</evidence>
<dbReference type="PATRIC" id="fig|864069.3.peg.2302"/>
<evidence type="ECO:0000313" key="10">
    <source>
        <dbReference type="EMBL" id="EIM29627.1"/>
    </source>
</evidence>
<dbReference type="InterPro" id="IPR001851">
    <property type="entry name" value="ABC_transp_permease"/>
</dbReference>
<evidence type="ECO:0000256" key="7">
    <source>
        <dbReference type="ARBA" id="ARBA00023136"/>
    </source>
</evidence>
<reference evidence="10 11" key="1">
    <citation type="submission" date="2012-02" db="EMBL/GenBank/DDBJ databases">
        <title>Improved High-Quality Draft sequence of Microvirga sp. WSM3557.</title>
        <authorList>
            <consortium name="US DOE Joint Genome Institute"/>
            <person name="Lucas S."/>
            <person name="Han J."/>
            <person name="Lapidus A."/>
            <person name="Cheng J.-F."/>
            <person name="Goodwin L."/>
            <person name="Pitluck S."/>
            <person name="Peters L."/>
            <person name="Zhang X."/>
            <person name="Detter J.C."/>
            <person name="Han C."/>
            <person name="Tapia R."/>
            <person name="Land M."/>
            <person name="Hauser L."/>
            <person name="Kyrpides N."/>
            <person name="Ivanova N."/>
            <person name="Pagani I."/>
            <person name="Brau L."/>
            <person name="Yates R."/>
            <person name="O'Hara G."/>
            <person name="Rui T."/>
            <person name="Howieson J."/>
            <person name="Reeve W."/>
            <person name="Woyke T."/>
        </authorList>
    </citation>
    <scope>NUCLEOTIDE SEQUENCE [LARGE SCALE GENOMIC DNA]</scope>
    <source>
        <strain evidence="10 11">WSM3557</strain>
    </source>
</reference>
<feature type="transmembrane region" description="Helical" evidence="9">
    <location>
        <begin position="194"/>
        <end position="212"/>
    </location>
</feature>